<name>A0A2T0TA86_9PSEU</name>
<organism evidence="2 3">
    <name type="scientific">Umezawaea tangerina</name>
    <dbReference type="NCBI Taxonomy" id="84725"/>
    <lineage>
        <taxon>Bacteria</taxon>
        <taxon>Bacillati</taxon>
        <taxon>Actinomycetota</taxon>
        <taxon>Actinomycetes</taxon>
        <taxon>Pseudonocardiales</taxon>
        <taxon>Pseudonocardiaceae</taxon>
        <taxon>Umezawaea</taxon>
    </lineage>
</organism>
<dbReference type="GO" id="GO:0003677">
    <property type="term" value="F:DNA binding"/>
    <property type="evidence" value="ECO:0007669"/>
    <property type="project" value="InterPro"/>
</dbReference>
<dbReference type="EMBL" id="PVTF01000004">
    <property type="protein sequence ID" value="PRY42577.1"/>
    <property type="molecule type" value="Genomic_DNA"/>
</dbReference>
<sequence length="302" mass="33956">MRDDRDSDVVRTSVHSRTFGEELARVREHAHFRGKELGEVLDWSPSRISHVEHGSRGTSEADLAYYLGMCGADPHTTARIMDLHKQIDNEYLIHNHEPGLPDEVRTLIRHESVATGIHHYESMILPGILQTPDYARAIIGSAIGVPAGGVEARVQARMDRQSMLHRAEAPTCVFYIHEAALRNGAGGGRVMEDQMMHLVLLSNWRKITIRVVPLGTPGATWLRGQFMIMDYARYRSVVYVEQEVSSLFLDEPTPVATYRLMAERLDEVALNEEESRSLLADLGSEYYEPRGADDRPGNLDLA</sequence>
<feature type="domain" description="DUF5753" evidence="1">
    <location>
        <begin position="104"/>
        <end position="280"/>
    </location>
</feature>
<comment type="caution">
    <text evidence="2">The sequence shown here is derived from an EMBL/GenBank/DDBJ whole genome shotgun (WGS) entry which is preliminary data.</text>
</comment>
<proteinExistence type="predicted"/>
<dbReference type="Pfam" id="PF19054">
    <property type="entry name" value="DUF5753"/>
    <property type="match status" value="1"/>
</dbReference>
<accession>A0A2T0TA86</accession>
<dbReference type="Pfam" id="PF13560">
    <property type="entry name" value="HTH_31"/>
    <property type="match status" value="1"/>
</dbReference>
<evidence type="ECO:0000313" key="2">
    <source>
        <dbReference type="EMBL" id="PRY42577.1"/>
    </source>
</evidence>
<dbReference type="InterPro" id="IPR010982">
    <property type="entry name" value="Lambda_DNA-bd_dom_sf"/>
</dbReference>
<dbReference type="AlphaFoldDB" id="A0A2T0TA86"/>
<reference evidence="2 3" key="1">
    <citation type="submission" date="2018-03" db="EMBL/GenBank/DDBJ databases">
        <title>Genomic Encyclopedia of Archaeal and Bacterial Type Strains, Phase II (KMG-II): from individual species to whole genera.</title>
        <authorList>
            <person name="Goeker M."/>
        </authorList>
    </citation>
    <scope>NUCLEOTIDE SEQUENCE [LARGE SCALE GENOMIC DNA]</scope>
    <source>
        <strain evidence="2 3">DSM 44720</strain>
    </source>
</reference>
<evidence type="ECO:0000313" key="3">
    <source>
        <dbReference type="Proteomes" id="UP000239494"/>
    </source>
</evidence>
<dbReference type="Proteomes" id="UP000239494">
    <property type="component" value="Unassembled WGS sequence"/>
</dbReference>
<dbReference type="RefSeq" id="WP_106187964.1">
    <property type="nucleotide sequence ID" value="NZ_PVTF01000004.1"/>
</dbReference>
<dbReference type="CDD" id="cd00093">
    <property type="entry name" value="HTH_XRE"/>
    <property type="match status" value="1"/>
</dbReference>
<keyword evidence="3" id="KW-1185">Reference proteome</keyword>
<evidence type="ECO:0000259" key="1">
    <source>
        <dbReference type="Pfam" id="PF19054"/>
    </source>
</evidence>
<dbReference type="OrthoDB" id="3672921at2"/>
<dbReference type="InterPro" id="IPR001387">
    <property type="entry name" value="Cro/C1-type_HTH"/>
</dbReference>
<dbReference type="Gene3D" id="1.10.260.40">
    <property type="entry name" value="lambda repressor-like DNA-binding domains"/>
    <property type="match status" value="1"/>
</dbReference>
<protein>
    <submittedName>
        <fullName evidence="2">Helix-turn-helix protein</fullName>
    </submittedName>
</protein>
<gene>
    <name evidence="2" type="ORF">CLV43_104412</name>
</gene>
<dbReference type="InterPro" id="IPR043917">
    <property type="entry name" value="DUF5753"/>
</dbReference>
<dbReference type="SUPFAM" id="SSF47413">
    <property type="entry name" value="lambda repressor-like DNA-binding domains"/>
    <property type="match status" value="1"/>
</dbReference>